<evidence type="ECO:0000313" key="1">
    <source>
        <dbReference type="EMBL" id="SFZ98191.1"/>
    </source>
</evidence>
<accession>A0A1W1EDT0</accession>
<name>A0A1W1EDT0_9ZZZZ</name>
<reference evidence="1" key="1">
    <citation type="submission" date="2016-10" db="EMBL/GenBank/DDBJ databases">
        <authorList>
            <person name="de Groot N.N."/>
        </authorList>
    </citation>
    <scope>NUCLEOTIDE SEQUENCE</scope>
</reference>
<organism evidence="1">
    <name type="scientific">hydrothermal vent metagenome</name>
    <dbReference type="NCBI Taxonomy" id="652676"/>
    <lineage>
        <taxon>unclassified sequences</taxon>
        <taxon>metagenomes</taxon>
        <taxon>ecological metagenomes</taxon>
    </lineage>
</organism>
<sequence length="84" mass="9870">MRYALEEINKHNISTWITDTTHGFESEEEDTKWLLEEFVPQAIESSIEKIVFIIANDSPLQDEIKDQAVALREFFEVELKNENL</sequence>
<gene>
    <name evidence="1" type="ORF">MNB_SV-5-1497</name>
</gene>
<protein>
    <submittedName>
        <fullName evidence="1">Uncharacterized protein</fullName>
    </submittedName>
</protein>
<dbReference type="EMBL" id="FPKX01000036">
    <property type="protein sequence ID" value="SFZ98191.1"/>
    <property type="molecule type" value="Genomic_DNA"/>
</dbReference>
<dbReference type="AlphaFoldDB" id="A0A1W1EDT0"/>
<proteinExistence type="predicted"/>